<keyword evidence="2" id="KW-1133">Transmembrane helix</keyword>
<feature type="region of interest" description="Disordered" evidence="1">
    <location>
        <begin position="244"/>
        <end position="272"/>
    </location>
</feature>
<proteinExistence type="predicted"/>
<dbReference type="Proteomes" id="UP000830671">
    <property type="component" value="Chromosome 7"/>
</dbReference>
<feature type="transmembrane region" description="Helical" evidence="2">
    <location>
        <begin position="546"/>
        <end position="569"/>
    </location>
</feature>
<sequence>MFFFFVCGEHTFRKPVEGYEGMVCQCYNCGNMSGHVIKSHPWFTFCWIPVIPLSFKGYTDVVCHICNFAQPLENRPDVTAMKGGGQMPPPQVHGQPPQGWGQAPPHAGKARRREESGLEKKRISGIVERSRTKAGGTGDDERTWGFLLRERLVAGLSLSFRPSQVLPSAGAFGEGSIDTRFLSANSTFWLVIISSCEEAGSPFAKSAAVLSVNVRDFGSHSSLLQDSRAGFFWASAISVYSRHQSVSQGRGSPGRDSTSHRPSRSLPGRVSPNPCLRSISNIRKISKFGIFQVCNLLLERDPSPNNKKRHPYTSFSYIEQKSRSKFDRAAMSHFENNETNGTRGVAEDSLSVRWPPSFLTVLPNRNLLGAGQDYHTEPNQVTHSDPSQRGLAAAVLLGRSFTPAENRYLYNRLPMRQPPTARTVLGHFSELPALYLGLAHETRSSLDEMEGRERERGERLVALADALARGYGELVVCLPMQRIEGIIRRNRGEKRVSKFWEKVLEEVETENLHYIVSSSWVALFIVQLSQASSILTETSLDENEHILVIVSAGLALLWAVAVASEGLVLTHERRRQDDRLLNGTIAREAGTYDLRSLFRGIPIAMKSQTQGGMTYLHALSHKWNCGGASALKFPELLPSCRDHADNHPMRLGAFDL</sequence>
<reference evidence="3" key="1">
    <citation type="journal article" date="2021" name="Mol. Plant Microbe Interact.">
        <title>Complete Genome Sequence of the Plant-Pathogenic Fungus Colletotrichum lupini.</title>
        <authorList>
            <person name="Baroncelli R."/>
            <person name="Pensec F."/>
            <person name="Da Lio D."/>
            <person name="Boufleur T."/>
            <person name="Vicente I."/>
            <person name="Sarrocco S."/>
            <person name="Picot A."/>
            <person name="Baraldi E."/>
            <person name="Sukno S."/>
            <person name="Thon M."/>
            <person name="Le Floch G."/>
        </authorList>
    </citation>
    <scope>NUCLEOTIDE SEQUENCE</scope>
    <source>
        <strain evidence="3">IMI 504893</strain>
    </source>
</reference>
<accession>A0A9Q8T3N0</accession>
<keyword evidence="4" id="KW-1185">Reference proteome</keyword>
<feature type="compositionally biased region" description="Basic and acidic residues" evidence="1">
    <location>
        <begin position="112"/>
        <end position="122"/>
    </location>
</feature>
<organism evidence="3 4">
    <name type="scientific">Colletotrichum lupini</name>
    <dbReference type="NCBI Taxonomy" id="145971"/>
    <lineage>
        <taxon>Eukaryota</taxon>
        <taxon>Fungi</taxon>
        <taxon>Dikarya</taxon>
        <taxon>Ascomycota</taxon>
        <taxon>Pezizomycotina</taxon>
        <taxon>Sordariomycetes</taxon>
        <taxon>Hypocreomycetidae</taxon>
        <taxon>Glomerellales</taxon>
        <taxon>Glomerellaceae</taxon>
        <taxon>Colletotrichum</taxon>
        <taxon>Colletotrichum acutatum species complex</taxon>
    </lineage>
</organism>
<dbReference type="EMBL" id="CP019479">
    <property type="protein sequence ID" value="UQC88425.1"/>
    <property type="molecule type" value="Genomic_DNA"/>
</dbReference>
<keyword evidence="2" id="KW-0812">Transmembrane</keyword>
<feature type="region of interest" description="Disordered" evidence="1">
    <location>
        <begin position="82"/>
        <end position="122"/>
    </location>
</feature>
<dbReference type="GeneID" id="73347894"/>
<dbReference type="RefSeq" id="XP_049150030.1">
    <property type="nucleotide sequence ID" value="XM_049292884.1"/>
</dbReference>
<evidence type="ECO:0000313" key="3">
    <source>
        <dbReference type="EMBL" id="UQC88425.1"/>
    </source>
</evidence>
<keyword evidence="2" id="KW-0472">Membrane</keyword>
<name>A0A9Q8T3N0_9PEZI</name>
<evidence type="ECO:0000313" key="4">
    <source>
        <dbReference type="Proteomes" id="UP000830671"/>
    </source>
</evidence>
<protein>
    <submittedName>
        <fullName evidence="3">Uncharacterized protein</fullName>
    </submittedName>
</protein>
<evidence type="ECO:0000256" key="2">
    <source>
        <dbReference type="SAM" id="Phobius"/>
    </source>
</evidence>
<dbReference type="PANTHER" id="PTHR28139:SF1">
    <property type="entry name" value="UPF0768 PROTEIN YBL029C-A"/>
    <property type="match status" value="1"/>
</dbReference>
<feature type="compositionally biased region" description="Low complexity" evidence="1">
    <location>
        <begin position="92"/>
        <end position="107"/>
    </location>
</feature>
<evidence type="ECO:0000256" key="1">
    <source>
        <dbReference type="SAM" id="MobiDB-lite"/>
    </source>
</evidence>
<dbReference type="KEGG" id="clup:CLUP02_13949"/>
<dbReference type="PANTHER" id="PTHR28139">
    <property type="entry name" value="UPF0768 PROTEIN YBL029C-A"/>
    <property type="match status" value="1"/>
</dbReference>
<dbReference type="AlphaFoldDB" id="A0A9Q8T3N0"/>
<gene>
    <name evidence="3" type="ORF">CLUP02_13949</name>
</gene>